<dbReference type="Gene3D" id="3.40.800.10">
    <property type="entry name" value="Ureohydrolase domain"/>
    <property type="match status" value="1"/>
</dbReference>
<evidence type="ECO:0000313" key="2">
    <source>
        <dbReference type="Proteomes" id="UP000278542"/>
    </source>
</evidence>
<gene>
    <name evidence="1" type="ORF">DES39_1514</name>
</gene>
<accession>A0A495RH58</accession>
<dbReference type="OrthoDB" id="8770139at2"/>
<dbReference type="EMBL" id="RBWY01000002">
    <property type="protein sequence ID" value="RKS86088.1"/>
    <property type="molecule type" value="Genomic_DNA"/>
</dbReference>
<dbReference type="SUPFAM" id="SSF52768">
    <property type="entry name" value="Arginase/deacetylase"/>
    <property type="match status" value="1"/>
</dbReference>
<keyword evidence="2" id="KW-1185">Reference proteome</keyword>
<comment type="caution">
    <text evidence="1">The sequence shown here is derived from an EMBL/GenBank/DDBJ whole genome shotgun (WGS) entry which is preliminary data.</text>
</comment>
<organism evidence="1 2">
    <name type="scientific">Orbus hercynius</name>
    <dbReference type="NCBI Taxonomy" id="593135"/>
    <lineage>
        <taxon>Bacteria</taxon>
        <taxon>Pseudomonadati</taxon>
        <taxon>Pseudomonadota</taxon>
        <taxon>Gammaproteobacteria</taxon>
        <taxon>Orbales</taxon>
        <taxon>Orbaceae</taxon>
        <taxon>Orbus</taxon>
    </lineage>
</organism>
<reference evidence="1 2" key="1">
    <citation type="submission" date="2018-10" db="EMBL/GenBank/DDBJ databases">
        <title>Genomic Encyclopedia of Type Strains, Phase IV (KMG-IV): sequencing the most valuable type-strain genomes for metagenomic binning, comparative biology and taxonomic classification.</title>
        <authorList>
            <person name="Goeker M."/>
        </authorList>
    </citation>
    <scope>NUCLEOTIDE SEQUENCE [LARGE SCALE GENOMIC DNA]</scope>
    <source>
        <strain evidence="1 2">DSM 22228</strain>
    </source>
</reference>
<dbReference type="Proteomes" id="UP000278542">
    <property type="component" value="Unassembled WGS sequence"/>
</dbReference>
<evidence type="ECO:0000313" key="1">
    <source>
        <dbReference type="EMBL" id="RKS86088.1"/>
    </source>
</evidence>
<dbReference type="AlphaFoldDB" id="A0A495RH58"/>
<sequence length="291" mass="32889">MKTPIILNFDNSVGHIAGALNIDLSAYQEQIRFGCAKRAYQQLADYLTPNLPTNNLGTVLMGSGDYHHLSLFLIERLAKDYSAKNPIQVVVFDNHPDNMRFPFGIHCGSWVSHVAKLPFVHHVHVMGISSGDIGAAHAWENRLLPLYRNKLSYWILNRPVNWPKYVGLMKAFHCFDSADELISAFIAQQDKMALPTYLSIDKDVLSEEIIKTNWDQGQLQTYHLIDTIAALGSHIIGSDITGELSSYHYKTAWKRLLSSLDGQVEIPANKLAKWQAEQHQLNLDLLQLLNE</sequence>
<dbReference type="InterPro" id="IPR023696">
    <property type="entry name" value="Ureohydrolase_dom_sf"/>
</dbReference>
<protein>
    <recommendedName>
        <fullName evidence="3">Arginase family protein</fullName>
    </recommendedName>
</protein>
<proteinExistence type="predicted"/>
<name>A0A495RH58_9GAMM</name>
<evidence type="ECO:0008006" key="3">
    <source>
        <dbReference type="Google" id="ProtNLM"/>
    </source>
</evidence>
<dbReference type="RefSeq" id="WP_121145162.1">
    <property type="nucleotide sequence ID" value="NZ_RBWY01000002.1"/>
</dbReference>